<organism evidence="1 2">
    <name type="scientific">Gulosibacter chungangensis</name>
    <dbReference type="NCBI Taxonomy" id="979746"/>
    <lineage>
        <taxon>Bacteria</taxon>
        <taxon>Bacillati</taxon>
        <taxon>Actinomycetota</taxon>
        <taxon>Actinomycetes</taxon>
        <taxon>Micrococcales</taxon>
        <taxon>Microbacteriaceae</taxon>
        <taxon>Gulosibacter</taxon>
    </lineage>
</organism>
<dbReference type="Gene3D" id="3.40.50.2000">
    <property type="entry name" value="Glycogen Phosphorylase B"/>
    <property type="match status" value="2"/>
</dbReference>
<dbReference type="Proteomes" id="UP000433493">
    <property type="component" value="Unassembled WGS sequence"/>
</dbReference>
<keyword evidence="1" id="KW-0808">Transferase</keyword>
<dbReference type="EMBL" id="WBKB01000011">
    <property type="protein sequence ID" value="KAB1640987.1"/>
    <property type="molecule type" value="Genomic_DNA"/>
</dbReference>
<evidence type="ECO:0000313" key="1">
    <source>
        <dbReference type="EMBL" id="KAB1640987.1"/>
    </source>
</evidence>
<dbReference type="OrthoDB" id="9783380at2"/>
<proteinExistence type="predicted"/>
<dbReference type="AlphaFoldDB" id="A0A7J5B7L0"/>
<gene>
    <name evidence="1" type="ORF">F8O05_13820</name>
</gene>
<accession>A0A7J5B7L0</accession>
<dbReference type="RefSeq" id="WP_158053332.1">
    <property type="nucleotide sequence ID" value="NZ_WBKB01000011.1"/>
</dbReference>
<comment type="caution">
    <text evidence="1">The sequence shown here is derived from an EMBL/GenBank/DDBJ whole genome shotgun (WGS) entry which is preliminary data.</text>
</comment>
<reference evidence="1 2" key="1">
    <citation type="submission" date="2019-09" db="EMBL/GenBank/DDBJ databases">
        <title>Phylogeny of genus Pseudoclavibacter and closely related genus.</title>
        <authorList>
            <person name="Li Y."/>
        </authorList>
    </citation>
    <scope>NUCLEOTIDE SEQUENCE [LARGE SCALE GENOMIC DNA]</scope>
    <source>
        <strain evidence="1 2">KCTC 13959</strain>
    </source>
</reference>
<protein>
    <submittedName>
        <fullName evidence="1">Glycosyltransferase family 4 protein</fullName>
    </submittedName>
</protein>
<sequence>MSATKPSQLLETDAWQLRVPDGLSQKSPLLVIPTVHPRGDRRILRCAQVALDAGFRVHFIWLGEGSRSEHPFVRETLLPSPADRWERMRMARKVGRIANLLDGQLWHIHDYYMLPVANRWSKKTGKRVLYDVHEYYGDEYASSLLNPEVLRPQAAKLIDAYQFHSAKRLGAANVVTEKMAGPFRDNEIPVTVSPNYPLLESFDTAPKIPFRERRWKTLHIGTLNPGYGTQLLIDLARRATERGLPFEFEAIARFHSDADETDFAERLAQAGNPNNLALVPSRSVHEMPAFMASGGFGLSLLSPGGQNEYSVPSKNFEHLMLGLVDVVSDRPGQRGFVEEYAVGVVGTEADPDGFLDRMLALANDPEVTESRLNAKIEQAREKFTWERAVAPALAASLQRLANTSPAE</sequence>
<keyword evidence="2" id="KW-1185">Reference proteome</keyword>
<name>A0A7J5B7L0_9MICO</name>
<dbReference type="GO" id="GO:0016740">
    <property type="term" value="F:transferase activity"/>
    <property type="evidence" value="ECO:0007669"/>
    <property type="project" value="UniProtKB-KW"/>
</dbReference>
<dbReference type="SUPFAM" id="SSF53756">
    <property type="entry name" value="UDP-Glycosyltransferase/glycogen phosphorylase"/>
    <property type="match status" value="1"/>
</dbReference>
<evidence type="ECO:0000313" key="2">
    <source>
        <dbReference type="Proteomes" id="UP000433493"/>
    </source>
</evidence>